<feature type="region of interest" description="Disordered" evidence="1">
    <location>
        <begin position="1"/>
        <end position="77"/>
    </location>
</feature>
<feature type="compositionally biased region" description="Acidic residues" evidence="1">
    <location>
        <begin position="1"/>
        <end position="15"/>
    </location>
</feature>
<keyword evidence="3" id="KW-1185">Reference proteome</keyword>
<proteinExistence type="predicted"/>
<dbReference type="EMBL" id="CM010717">
    <property type="protein sequence ID" value="RZC56078.1"/>
    <property type="molecule type" value="Genomic_DNA"/>
</dbReference>
<sequence>MIELSDSESSSDEECNVQVKSEVDVFGEGSSSVATTSRRLIERGQSSSRHSQETGYPFVKSEVGEFDEGLPSGTTSRRPVEDSIILVMLLNRLVGGKISGHYTQRT</sequence>
<organism evidence="2 3">
    <name type="scientific">Papaver somniferum</name>
    <name type="common">Opium poppy</name>
    <dbReference type="NCBI Taxonomy" id="3469"/>
    <lineage>
        <taxon>Eukaryota</taxon>
        <taxon>Viridiplantae</taxon>
        <taxon>Streptophyta</taxon>
        <taxon>Embryophyta</taxon>
        <taxon>Tracheophyta</taxon>
        <taxon>Spermatophyta</taxon>
        <taxon>Magnoliopsida</taxon>
        <taxon>Ranunculales</taxon>
        <taxon>Papaveraceae</taxon>
        <taxon>Papaveroideae</taxon>
        <taxon>Papaver</taxon>
    </lineage>
</organism>
<name>A0A4Y7J8H9_PAPSO</name>
<evidence type="ECO:0000256" key="1">
    <source>
        <dbReference type="SAM" id="MobiDB-lite"/>
    </source>
</evidence>
<dbReference type="Proteomes" id="UP000316621">
    <property type="component" value="Chromosome 3"/>
</dbReference>
<gene>
    <name evidence="2" type="ORF">C5167_014927</name>
</gene>
<dbReference type="AlphaFoldDB" id="A0A4Y7J8H9"/>
<reference evidence="2 3" key="1">
    <citation type="journal article" date="2018" name="Science">
        <title>The opium poppy genome and morphinan production.</title>
        <authorList>
            <person name="Guo L."/>
            <person name="Winzer T."/>
            <person name="Yang X."/>
            <person name="Li Y."/>
            <person name="Ning Z."/>
            <person name="He Z."/>
            <person name="Teodor R."/>
            <person name="Lu Y."/>
            <person name="Bowser T.A."/>
            <person name="Graham I.A."/>
            <person name="Ye K."/>
        </authorList>
    </citation>
    <scope>NUCLEOTIDE SEQUENCE [LARGE SCALE GENOMIC DNA]</scope>
    <source>
        <strain evidence="3">cv. HN1</strain>
        <tissue evidence="2">Leaves</tissue>
    </source>
</reference>
<protein>
    <submittedName>
        <fullName evidence="2">Uncharacterized protein</fullName>
    </submittedName>
</protein>
<feature type="compositionally biased region" description="Polar residues" evidence="1">
    <location>
        <begin position="29"/>
        <end position="49"/>
    </location>
</feature>
<dbReference type="Gramene" id="RZC56078">
    <property type="protein sequence ID" value="RZC56078"/>
    <property type="gene ID" value="C5167_014927"/>
</dbReference>
<evidence type="ECO:0000313" key="3">
    <source>
        <dbReference type="Proteomes" id="UP000316621"/>
    </source>
</evidence>
<evidence type="ECO:0000313" key="2">
    <source>
        <dbReference type="EMBL" id="RZC56078.1"/>
    </source>
</evidence>
<accession>A0A4Y7J8H9</accession>